<evidence type="ECO:0008006" key="4">
    <source>
        <dbReference type="Google" id="ProtNLM"/>
    </source>
</evidence>
<proteinExistence type="predicted"/>
<dbReference type="PROSITE" id="PS51257">
    <property type="entry name" value="PROKAR_LIPOPROTEIN"/>
    <property type="match status" value="1"/>
</dbReference>
<feature type="chain" id="PRO_5039415344" description="DUF5642 domain-containing protein" evidence="1">
    <location>
        <begin position="20"/>
        <end position="208"/>
    </location>
</feature>
<gene>
    <name evidence="2" type="ORF">BKA16_002733</name>
</gene>
<reference evidence="2 3" key="1">
    <citation type="submission" date="2020-08" db="EMBL/GenBank/DDBJ databases">
        <title>Sequencing the genomes of 1000 actinobacteria strains.</title>
        <authorList>
            <person name="Klenk H.-P."/>
        </authorList>
    </citation>
    <scope>NUCLEOTIDE SEQUENCE [LARGE SCALE GENOMIC DNA]</scope>
    <source>
        <strain evidence="2 3">DSM 45298</strain>
    </source>
</reference>
<keyword evidence="3" id="KW-1185">Reference proteome</keyword>
<feature type="signal peptide" evidence="1">
    <location>
        <begin position="1"/>
        <end position="19"/>
    </location>
</feature>
<dbReference type="RefSeq" id="WP_343067422.1">
    <property type="nucleotide sequence ID" value="NZ_BAABHL010000013.1"/>
</dbReference>
<keyword evidence="1" id="KW-0732">Signal</keyword>
<evidence type="ECO:0000313" key="3">
    <source>
        <dbReference type="Proteomes" id="UP000551501"/>
    </source>
</evidence>
<evidence type="ECO:0000313" key="2">
    <source>
        <dbReference type="EMBL" id="MBB4136181.1"/>
    </source>
</evidence>
<sequence length="208" mass="21386">MTGVKAVVAIAAISLSVVACSVDGDAVRVPDLTGRIVDASAFPFGAATPVPAAQTANALADITFTPLRAENDPADCTPAPVDAADAQIRVGPGGAAGGTLTVALTRTSDSFGDHLDLLRRCADFALGGTVGTRVSTDVLATADDTVESARTLSNGGTPYTRVYELTAQRGHVRLYVQNRFPATAQLGDAERAATRTLFDTAYDTAFGR</sequence>
<organism evidence="2 3">
    <name type="scientific">Gordonia humi</name>
    <dbReference type="NCBI Taxonomy" id="686429"/>
    <lineage>
        <taxon>Bacteria</taxon>
        <taxon>Bacillati</taxon>
        <taxon>Actinomycetota</taxon>
        <taxon>Actinomycetes</taxon>
        <taxon>Mycobacteriales</taxon>
        <taxon>Gordoniaceae</taxon>
        <taxon>Gordonia</taxon>
    </lineage>
</organism>
<dbReference type="EMBL" id="JACIFP010000001">
    <property type="protein sequence ID" value="MBB4136181.1"/>
    <property type="molecule type" value="Genomic_DNA"/>
</dbReference>
<protein>
    <recommendedName>
        <fullName evidence="4">DUF5642 domain-containing protein</fullName>
    </recommendedName>
</protein>
<dbReference type="AlphaFoldDB" id="A0A840EX69"/>
<comment type="caution">
    <text evidence="2">The sequence shown here is derived from an EMBL/GenBank/DDBJ whole genome shotgun (WGS) entry which is preliminary data.</text>
</comment>
<dbReference type="Proteomes" id="UP000551501">
    <property type="component" value="Unassembled WGS sequence"/>
</dbReference>
<accession>A0A840EX69</accession>
<evidence type="ECO:0000256" key="1">
    <source>
        <dbReference type="SAM" id="SignalP"/>
    </source>
</evidence>
<name>A0A840EX69_9ACTN</name>